<feature type="transmembrane region" description="Helical" evidence="13">
    <location>
        <begin position="108"/>
        <end position="127"/>
    </location>
</feature>
<dbReference type="GO" id="GO:0015252">
    <property type="term" value="F:proton channel activity"/>
    <property type="evidence" value="ECO:0007669"/>
    <property type="project" value="InterPro"/>
</dbReference>
<dbReference type="InterPro" id="IPR010617">
    <property type="entry name" value="TMEM175-like"/>
</dbReference>
<evidence type="ECO:0000256" key="13">
    <source>
        <dbReference type="SAM" id="Phobius"/>
    </source>
</evidence>
<keyword evidence="15" id="KW-1185">Reference proteome</keyword>
<evidence type="ECO:0000256" key="1">
    <source>
        <dbReference type="ARBA" id="ARBA00004141"/>
    </source>
</evidence>
<accession>A0A5B8M1B1</accession>
<evidence type="ECO:0000256" key="4">
    <source>
        <dbReference type="ARBA" id="ARBA00022538"/>
    </source>
</evidence>
<dbReference type="AlphaFoldDB" id="A0A5B8M1B1"/>
<protein>
    <submittedName>
        <fullName evidence="14">DUF1211 domain-containing protein</fullName>
    </submittedName>
</protein>
<keyword evidence="9" id="KW-0406">Ion transport</keyword>
<dbReference type="Proteomes" id="UP000320216">
    <property type="component" value="Chromosome"/>
</dbReference>
<dbReference type="GO" id="GO:0005267">
    <property type="term" value="F:potassium channel activity"/>
    <property type="evidence" value="ECO:0007669"/>
    <property type="project" value="UniProtKB-KW"/>
</dbReference>
<keyword evidence="4" id="KW-0633">Potassium transport</keyword>
<dbReference type="RefSeq" id="WP_146317692.1">
    <property type="nucleotide sequence ID" value="NZ_CP042305.1"/>
</dbReference>
<keyword evidence="5 13" id="KW-0812">Transmembrane</keyword>
<evidence type="ECO:0000256" key="11">
    <source>
        <dbReference type="ARBA" id="ARBA00023303"/>
    </source>
</evidence>
<keyword evidence="8 13" id="KW-1133">Transmembrane helix</keyword>
<evidence type="ECO:0000313" key="14">
    <source>
        <dbReference type="EMBL" id="QDZ13605.1"/>
    </source>
</evidence>
<proteinExistence type="inferred from homology"/>
<comment type="similarity">
    <text evidence="2">Belongs to the TMEM175 family.</text>
</comment>
<feature type="transmembrane region" description="Helical" evidence="13">
    <location>
        <begin position="76"/>
        <end position="96"/>
    </location>
</feature>
<evidence type="ECO:0000256" key="12">
    <source>
        <dbReference type="ARBA" id="ARBA00034430"/>
    </source>
</evidence>
<organism evidence="14 15">
    <name type="scientific">Humibacter ginsenosidimutans</name>
    <dbReference type="NCBI Taxonomy" id="2599293"/>
    <lineage>
        <taxon>Bacteria</taxon>
        <taxon>Bacillati</taxon>
        <taxon>Actinomycetota</taxon>
        <taxon>Actinomycetes</taxon>
        <taxon>Micrococcales</taxon>
        <taxon>Microbacteriaceae</taxon>
        <taxon>Humibacter</taxon>
    </lineage>
</organism>
<dbReference type="PANTHER" id="PTHR31462">
    <property type="entry name" value="ENDOSOMAL/LYSOSOMAL POTASSIUM CHANNEL TMEM175"/>
    <property type="match status" value="1"/>
</dbReference>
<feature type="transmembrane region" description="Helical" evidence="13">
    <location>
        <begin position="147"/>
        <end position="180"/>
    </location>
</feature>
<dbReference type="EMBL" id="CP042305">
    <property type="protein sequence ID" value="QDZ13605.1"/>
    <property type="molecule type" value="Genomic_DNA"/>
</dbReference>
<keyword evidence="6" id="KW-0631">Potassium channel</keyword>
<sequence length="197" mass="22098">MRSSRLEAFSDGVLAIVITVMVLGLAVPKGETFTALWHTTGLGLLTYLLSFIYIGIYWNNHHHLFQLHPQVGGGVLWANLHLLFWLSLYPFTTAWLTETRVALVPTVIYGVNLLGAAIAYSILQAVIIRRPGGQRLREALGRDVKGWISPFLYVLGIGLAFVVPWLGLVPYIAVAVLWLIPDRRIERYIQAHPNDEE</sequence>
<dbReference type="PANTHER" id="PTHR31462:SF5">
    <property type="entry name" value="ENDOSOMAL_LYSOSOMAL PROTON CHANNEL TMEM175"/>
    <property type="match status" value="1"/>
</dbReference>
<comment type="catalytic activity">
    <reaction evidence="12">
        <text>K(+)(in) = K(+)(out)</text>
        <dbReference type="Rhea" id="RHEA:29463"/>
        <dbReference type="ChEBI" id="CHEBI:29103"/>
    </reaction>
</comment>
<evidence type="ECO:0000256" key="7">
    <source>
        <dbReference type="ARBA" id="ARBA00022958"/>
    </source>
</evidence>
<dbReference type="GO" id="GO:0016020">
    <property type="term" value="C:membrane"/>
    <property type="evidence" value="ECO:0007669"/>
    <property type="project" value="UniProtKB-SubCell"/>
</dbReference>
<feature type="transmembrane region" description="Helical" evidence="13">
    <location>
        <begin position="35"/>
        <end position="56"/>
    </location>
</feature>
<keyword evidence="10 13" id="KW-0472">Membrane</keyword>
<evidence type="ECO:0000313" key="15">
    <source>
        <dbReference type="Proteomes" id="UP000320216"/>
    </source>
</evidence>
<feature type="transmembrane region" description="Helical" evidence="13">
    <location>
        <begin position="12"/>
        <end position="28"/>
    </location>
</feature>
<evidence type="ECO:0000256" key="9">
    <source>
        <dbReference type="ARBA" id="ARBA00023065"/>
    </source>
</evidence>
<evidence type="ECO:0000256" key="8">
    <source>
        <dbReference type="ARBA" id="ARBA00022989"/>
    </source>
</evidence>
<evidence type="ECO:0000256" key="10">
    <source>
        <dbReference type="ARBA" id="ARBA00023136"/>
    </source>
</evidence>
<keyword evidence="7" id="KW-0630">Potassium</keyword>
<dbReference type="KEGG" id="huw:FPZ11_01235"/>
<evidence type="ECO:0000256" key="2">
    <source>
        <dbReference type="ARBA" id="ARBA00006920"/>
    </source>
</evidence>
<dbReference type="OrthoDB" id="7626281at2"/>
<evidence type="ECO:0000256" key="5">
    <source>
        <dbReference type="ARBA" id="ARBA00022692"/>
    </source>
</evidence>
<dbReference type="Pfam" id="PF06736">
    <property type="entry name" value="TMEM175"/>
    <property type="match status" value="1"/>
</dbReference>
<evidence type="ECO:0000256" key="6">
    <source>
        <dbReference type="ARBA" id="ARBA00022826"/>
    </source>
</evidence>
<comment type="subcellular location">
    <subcellularLocation>
        <location evidence="1">Membrane</location>
        <topology evidence="1">Multi-pass membrane protein</topology>
    </subcellularLocation>
</comment>
<gene>
    <name evidence="14" type="ORF">FPZ11_01235</name>
</gene>
<keyword evidence="11" id="KW-0407">Ion channel</keyword>
<keyword evidence="3" id="KW-0813">Transport</keyword>
<evidence type="ECO:0000256" key="3">
    <source>
        <dbReference type="ARBA" id="ARBA00022448"/>
    </source>
</evidence>
<name>A0A5B8M1B1_9MICO</name>
<reference evidence="14 15" key="1">
    <citation type="submission" date="2019-07" db="EMBL/GenBank/DDBJ databases">
        <title>Full genome sequence of Humibacter sp. WJ7-1.</title>
        <authorList>
            <person name="Im W.-T."/>
        </authorList>
    </citation>
    <scope>NUCLEOTIDE SEQUENCE [LARGE SCALE GENOMIC DNA]</scope>
    <source>
        <strain evidence="14 15">WJ7-1</strain>
    </source>
</reference>